<dbReference type="AlphaFoldDB" id="A0AAV4H5M6"/>
<protein>
    <submittedName>
        <fullName evidence="1">Uncharacterized protein</fullName>
    </submittedName>
</protein>
<keyword evidence="2" id="KW-1185">Reference proteome</keyword>
<comment type="caution">
    <text evidence="1">The sequence shown here is derived from an EMBL/GenBank/DDBJ whole genome shotgun (WGS) entry which is preliminary data.</text>
</comment>
<evidence type="ECO:0000313" key="2">
    <source>
        <dbReference type="Proteomes" id="UP000762676"/>
    </source>
</evidence>
<dbReference type="EMBL" id="BMAT01008799">
    <property type="protein sequence ID" value="GFR92874.1"/>
    <property type="molecule type" value="Genomic_DNA"/>
</dbReference>
<organism evidence="1 2">
    <name type="scientific">Elysia marginata</name>
    <dbReference type="NCBI Taxonomy" id="1093978"/>
    <lineage>
        <taxon>Eukaryota</taxon>
        <taxon>Metazoa</taxon>
        <taxon>Spiralia</taxon>
        <taxon>Lophotrochozoa</taxon>
        <taxon>Mollusca</taxon>
        <taxon>Gastropoda</taxon>
        <taxon>Heterobranchia</taxon>
        <taxon>Euthyneura</taxon>
        <taxon>Panpulmonata</taxon>
        <taxon>Sacoglossa</taxon>
        <taxon>Placobranchoidea</taxon>
        <taxon>Plakobranchidae</taxon>
        <taxon>Elysia</taxon>
    </lineage>
</organism>
<evidence type="ECO:0000313" key="1">
    <source>
        <dbReference type="EMBL" id="GFR92874.1"/>
    </source>
</evidence>
<dbReference type="Proteomes" id="UP000762676">
    <property type="component" value="Unassembled WGS sequence"/>
</dbReference>
<proteinExistence type="predicted"/>
<name>A0AAV4H5M6_9GAST</name>
<sequence length="96" mass="11030">MADPDVREWTGKWQPALHEHQASAESCDFEKRGKATPQWSSIAGMTTTTTLILNRYSNLCQTQKQLTDTQTSIRIFFRNLAAFMKCILFLCGIRSW</sequence>
<reference evidence="1 2" key="1">
    <citation type="journal article" date="2021" name="Elife">
        <title>Chloroplast acquisition without the gene transfer in kleptoplastic sea slugs, Plakobranchus ocellatus.</title>
        <authorList>
            <person name="Maeda T."/>
            <person name="Takahashi S."/>
            <person name="Yoshida T."/>
            <person name="Shimamura S."/>
            <person name="Takaki Y."/>
            <person name="Nagai Y."/>
            <person name="Toyoda A."/>
            <person name="Suzuki Y."/>
            <person name="Arimoto A."/>
            <person name="Ishii H."/>
            <person name="Satoh N."/>
            <person name="Nishiyama T."/>
            <person name="Hasebe M."/>
            <person name="Maruyama T."/>
            <person name="Minagawa J."/>
            <person name="Obokata J."/>
            <person name="Shigenobu S."/>
        </authorList>
    </citation>
    <scope>NUCLEOTIDE SEQUENCE [LARGE SCALE GENOMIC DNA]</scope>
</reference>
<gene>
    <name evidence="1" type="ORF">ElyMa_004364700</name>
</gene>
<accession>A0AAV4H5M6</accession>